<evidence type="ECO:0000256" key="3">
    <source>
        <dbReference type="ARBA" id="ARBA00022692"/>
    </source>
</evidence>
<keyword evidence="2" id="KW-0813">Transport</keyword>
<dbReference type="PROSITE" id="PS50850">
    <property type="entry name" value="MFS"/>
    <property type="match status" value="1"/>
</dbReference>
<feature type="transmembrane region" description="Helical" evidence="7">
    <location>
        <begin position="372"/>
        <end position="393"/>
    </location>
</feature>
<dbReference type="AlphaFoldDB" id="A0A2P7Z404"/>
<dbReference type="Gene3D" id="1.20.1250.20">
    <property type="entry name" value="MFS general substrate transporter like domains"/>
    <property type="match status" value="2"/>
</dbReference>
<accession>A0A2P7Z404</accession>
<dbReference type="InterPro" id="IPR020846">
    <property type="entry name" value="MFS_dom"/>
</dbReference>
<feature type="transmembrane region" description="Helical" evidence="7">
    <location>
        <begin position="322"/>
        <end position="339"/>
    </location>
</feature>
<comment type="similarity">
    <text evidence="6">Belongs to the major facilitator superfamily. Allantoate permease family.</text>
</comment>
<evidence type="ECO:0000256" key="2">
    <source>
        <dbReference type="ARBA" id="ARBA00022448"/>
    </source>
</evidence>
<protein>
    <recommendedName>
        <fullName evidence="8">Major facilitator superfamily (MFS) profile domain-containing protein</fullName>
    </recommendedName>
</protein>
<feature type="transmembrane region" description="Helical" evidence="7">
    <location>
        <begin position="213"/>
        <end position="234"/>
    </location>
</feature>
<evidence type="ECO:0000256" key="4">
    <source>
        <dbReference type="ARBA" id="ARBA00022989"/>
    </source>
</evidence>
<evidence type="ECO:0000256" key="6">
    <source>
        <dbReference type="ARBA" id="ARBA00037968"/>
    </source>
</evidence>
<feature type="transmembrane region" description="Helical" evidence="7">
    <location>
        <begin position="180"/>
        <end position="201"/>
    </location>
</feature>
<organism evidence="9 10">
    <name type="scientific">Elsinoe australis</name>
    <dbReference type="NCBI Taxonomy" id="40998"/>
    <lineage>
        <taxon>Eukaryota</taxon>
        <taxon>Fungi</taxon>
        <taxon>Dikarya</taxon>
        <taxon>Ascomycota</taxon>
        <taxon>Pezizomycotina</taxon>
        <taxon>Dothideomycetes</taxon>
        <taxon>Dothideomycetidae</taxon>
        <taxon>Myriangiales</taxon>
        <taxon>Elsinoaceae</taxon>
        <taxon>Elsinoe</taxon>
    </lineage>
</organism>
<evidence type="ECO:0000256" key="5">
    <source>
        <dbReference type="ARBA" id="ARBA00023136"/>
    </source>
</evidence>
<dbReference type="EMBL" id="NHZQ01000331">
    <property type="protein sequence ID" value="PSK42931.1"/>
    <property type="molecule type" value="Genomic_DNA"/>
</dbReference>
<dbReference type="GO" id="GO:0016020">
    <property type="term" value="C:membrane"/>
    <property type="evidence" value="ECO:0007669"/>
    <property type="project" value="UniProtKB-SubCell"/>
</dbReference>
<proteinExistence type="inferred from homology"/>
<feature type="domain" description="Major facilitator superfamily (MFS) profile" evidence="8">
    <location>
        <begin position="54"/>
        <end position="463"/>
    </location>
</feature>
<dbReference type="PANTHER" id="PTHR43791:SF40">
    <property type="entry name" value="THIAMINE PATHWAY TRANSPORTER THI73"/>
    <property type="match status" value="1"/>
</dbReference>
<keyword evidence="3 7" id="KW-0812">Transmembrane</keyword>
<evidence type="ECO:0000259" key="8">
    <source>
        <dbReference type="PROSITE" id="PS50850"/>
    </source>
</evidence>
<dbReference type="GO" id="GO:0022857">
    <property type="term" value="F:transmembrane transporter activity"/>
    <property type="evidence" value="ECO:0007669"/>
    <property type="project" value="InterPro"/>
</dbReference>
<feature type="transmembrane region" description="Helical" evidence="7">
    <location>
        <begin position="438"/>
        <end position="458"/>
    </location>
</feature>
<dbReference type="SUPFAM" id="SSF103473">
    <property type="entry name" value="MFS general substrate transporter"/>
    <property type="match status" value="1"/>
</dbReference>
<feature type="transmembrane region" description="Helical" evidence="7">
    <location>
        <begin position="54"/>
        <end position="76"/>
    </location>
</feature>
<feature type="transmembrane region" description="Helical" evidence="7">
    <location>
        <begin position="146"/>
        <end position="168"/>
    </location>
</feature>
<evidence type="ECO:0000313" key="9">
    <source>
        <dbReference type="EMBL" id="PSK42931.1"/>
    </source>
</evidence>
<keyword evidence="5 7" id="KW-0472">Membrane</keyword>
<feature type="transmembrane region" description="Helical" evidence="7">
    <location>
        <begin position="282"/>
        <end position="302"/>
    </location>
</feature>
<feature type="transmembrane region" description="Helical" evidence="7">
    <location>
        <begin position="121"/>
        <end position="140"/>
    </location>
</feature>
<feature type="transmembrane region" description="Helical" evidence="7">
    <location>
        <begin position="405"/>
        <end position="426"/>
    </location>
</feature>
<keyword evidence="10" id="KW-1185">Reference proteome</keyword>
<dbReference type="InterPro" id="IPR011701">
    <property type="entry name" value="MFS"/>
</dbReference>
<evidence type="ECO:0000256" key="1">
    <source>
        <dbReference type="ARBA" id="ARBA00004141"/>
    </source>
</evidence>
<dbReference type="Proteomes" id="UP000243723">
    <property type="component" value="Unassembled WGS sequence"/>
</dbReference>
<dbReference type="InterPro" id="IPR036259">
    <property type="entry name" value="MFS_trans_sf"/>
</dbReference>
<dbReference type="OrthoDB" id="6730379at2759"/>
<sequence>MESFTRNTERHGKEGKALDDADVDNAKLFLDGTLINGELDVPLGKVRRLIDWRIIPIMFCCYTLQFLDKVILNYAAVMGLGQDLELQGNDFSNANTFTFVALLIAEIPNGWILNKMAAGRWLGLNVFAWGISTACVAAARNYVHLLIARIFLGIFEASIGPCLMIISSQWYTKSEQPIRFAFWYTGLGIGQIVGALTSFGFQHVQSPAFSGWRIMFVILGIITSIVGVITYFSIPDSPMTAAWLTNTEKHALLKHIQSNKTGISNNHFKWSHLRELATDVQVYLLILMLTLLSTTAGVTTVYSSTILRNVGFNPKQAALLNAPSGVVSIVSTPLAGYLVRRGGRRWIWIPVCVSPAIVGGALMSFVQGKGGVLSGVWLVNTTVATLPMIYQWLSANVAGHTKRPFAMALLAGSFNVGNIIGPQTFQARDAPQYIPAKVTVFTTLAAGAVCAPLLKLYYQWENRRRDKRDEQQVDMAVDTTDQDWQNLTDKENRGFRYVL</sequence>
<comment type="caution">
    <text evidence="9">The sequence shown here is derived from an EMBL/GenBank/DDBJ whole genome shotgun (WGS) entry which is preliminary data.</text>
</comment>
<gene>
    <name evidence="9" type="ORF">B9Z65_6885</name>
</gene>
<dbReference type="FunFam" id="1.20.1250.20:FF:000064">
    <property type="entry name" value="MFS allantoate transporter"/>
    <property type="match status" value="1"/>
</dbReference>
<evidence type="ECO:0000313" key="10">
    <source>
        <dbReference type="Proteomes" id="UP000243723"/>
    </source>
</evidence>
<feature type="transmembrane region" description="Helical" evidence="7">
    <location>
        <begin position="346"/>
        <end position="366"/>
    </location>
</feature>
<feature type="transmembrane region" description="Helical" evidence="7">
    <location>
        <begin position="96"/>
        <end position="114"/>
    </location>
</feature>
<evidence type="ECO:0000256" key="7">
    <source>
        <dbReference type="SAM" id="Phobius"/>
    </source>
</evidence>
<name>A0A2P7Z404_9PEZI</name>
<dbReference type="Pfam" id="PF07690">
    <property type="entry name" value="MFS_1"/>
    <property type="match status" value="1"/>
</dbReference>
<comment type="subcellular location">
    <subcellularLocation>
        <location evidence="1">Membrane</location>
        <topology evidence="1">Multi-pass membrane protein</topology>
    </subcellularLocation>
</comment>
<dbReference type="PANTHER" id="PTHR43791">
    <property type="entry name" value="PERMEASE-RELATED"/>
    <property type="match status" value="1"/>
</dbReference>
<reference evidence="9 10" key="1">
    <citation type="submission" date="2017-05" db="EMBL/GenBank/DDBJ databases">
        <title>Draft genome sequence of Elsinoe australis.</title>
        <authorList>
            <person name="Cheng Q."/>
        </authorList>
    </citation>
    <scope>NUCLEOTIDE SEQUENCE [LARGE SCALE GENOMIC DNA]</scope>
    <source>
        <strain evidence="9 10">NL1</strain>
    </source>
</reference>
<keyword evidence="4 7" id="KW-1133">Transmembrane helix</keyword>